<gene>
    <name evidence="3" type="ORF">F5544_27695</name>
</gene>
<organism evidence="3 4">
    <name type="scientific">Nocardia arthritidis</name>
    <dbReference type="NCBI Taxonomy" id="228602"/>
    <lineage>
        <taxon>Bacteria</taxon>
        <taxon>Bacillati</taxon>
        <taxon>Actinomycetota</taxon>
        <taxon>Actinomycetes</taxon>
        <taxon>Mycobacteriales</taxon>
        <taxon>Nocardiaceae</taxon>
        <taxon>Nocardia</taxon>
    </lineage>
</organism>
<dbReference type="Pfam" id="PF03724">
    <property type="entry name" value="META"/>
    <property type="match status" value="2"/>
</dbReference>
<feature type="domain" description="DUF306" evidence="2">
    <location>
        <begin position="38"/>
        <end position="133"/>
    </location>
</feature>
<dbReference type="KEGG" id="nah:F5544_27695"/>
<keyword evidence="1" id="KW-0732">Signal</keyword>
<sequence>MSANFLRFGPVVLLALCALTACSRGGSGSANPEPTPMGRTFVSTGVDGTPIPGGGPLTVTFKDGRISANAGCNTHSGAVALDDHKVHVTGLASTLMACPGDRDGADEWLSGLLNSHPSWRLDKATLVLKADNRTITLLDKKVAVPDKPLQGTTWIVTALITPDALIRSQAIDEVKPTLTIGQDGAVSGTAGCNRLIGHADISGSDITFRVGTTKMLCSPEVMEVEQDVLKALDGKTSATVDADELTLRNANGSGLTLQAEQ</sequence>
<keyword evidence="4" id="KW-1185">Reference proteome</keyword>
<reference evidence="3 4" key="1">
    <citation type="journal article" date="2019" name="ACS Chem. Biol.">
        <title>Identification and Mobilization of a Cryptic Antibiotic Biosynthesis Gene Locus from a Human-Pathogenic Nocardia Isolate.</title>
        <authorList>
            <person name="Herisse M."/>
            <person name="Ishida K."/>
            <person name="Porter J.L."/>
            <person name="Howden B."/>
            <person name="Hertweck C."/>
            <person name="Stinear T.P."/>
            <person name="Pidot S.J."/>
        </authorList>
    </citation>
    <scope>NUCLEOTIDE SEQUENCE [LARGE SCALE GENOMIC DNA]</scope>
    <source>
        <strain evidence="3 4">AUSMDU00012717</strain>
    </source>
</reference>
<dbReference type="RefSeq" id="WP_167475941.1">
    <property type="nucleotide sequence ID" value="NZ_CP046172.1"/>
</dbReference>
<dbReference type="Proteomes" id="UP000503540">
    <property type="component" value="Chromosome"/>
</dbReference>
<dbReference type="InterPro" id="IPR005184">
    <property type="entry name" value="DUF306_Meta_HslJ"/>
</dbReference>
<evidence type="ECO:0000259" key="2">
    <source>
        <dbReference type="Pfam" id="PF03724"/>
    </source>
</evidence>
<feature type="domain" description="DUF306" evidence="2">
    <location>
        <begin position="147"/>
        <end position="254"/>
    </location>
</feature>
<evidence type="ECO:0000256" key="1">
    <source>
        <dbReference type="SAM" id="SignalP"/>
    </source>
</evidence>
<dbReference type="AlphaFoldDB" id="A0A6G9YJL0"/>
<accession>A0A6G9YJL0</accession>
<feature type="chain" id="PRO_5038997154" evidence="1">
    <location>
        <begin position="24"/>
        <end position="261"/>
    </location>
</feature>
<dbReference type="PROSITE" id="PS51257">
    <property type="entry name" value="PROKAR_LIPOPROTEIN"/>
    <property type="match status" value="1"/>
</dbReference>
<dbReference type="PANTHER" id="PTHR35535:SF1">
    <property type="entry name" value="HEAT SHOCK PROTEIN HSLJ"/>
    <property type="match status" value="1"/>
</dbReference>
<dbReference type="InterPro" id="IPR053147">
    <property type="entry name" value="Hsp_HslJ-like"/>
</dbReference>
<dbReference type="EMBL" id="CP046172">
    <property type="protein sequence ID" value="QIS13392.1"/>
    <property type="molecule type" value="Genomic_DNA"/>
</dbReference>
<proteinExistence type="predicted"/>
<evidence type="ECO:0000313" key="3">
    <source>
        <dbReference type="EMBL" id="QIS13392.1"/>
    </source>
</evidence>
<evidence type="ECO:0000313" key="4">
    <source>
        <dbReference type="Proteomes" id="UP000503540"/>
    </source>
</evidence>
<feature type="signal peptide" evidence="1">
    <location>
        <begin position="1"/>
        <end position="23"/>
    </location>
</feature>
<dbReference type="InterPro" id="IPR038670">
    <property type="entry name" value="HslJ-like_sf"/>
</dbReference>
<name>A0A6G9YJL0_9NOCA</name>
<dbReference type="Gene3D" id="2.40.128.270">
    <property type="match status" value="2"/>
</dbReference>
<protein>
    <submittedName>
        <fullName evidence="3">META domain-containing protein</fullName>
    </submittedName>
</protein>
<dbReference type="PANTHER" id="PTHR35535">
    <property type="entry name" value="HEAT SHOCK PROTEIN HSLJ"/>
    <property type="match status" value="1"/>
</dbReference>